<dbReference type="SUPFAM" id="SSF46785">
    <property type="entry name" value="Winged helix' DNA-binding domain"/>
    <property type="match status" value="1"/>
</dbReference>
<dbReference type="PROSITE" id="PS51118">
    <property type="entry name" value="HTH_HXLR"/>
    <property type="match status" value="1"/>
</dbReference>
<dbReference type="InterPro" id="IPR036390">
    <property type="entry name" value="WH_DNA-bd_sf"/>
</dbReference>
<dbReference type="PANTHER" id="PTHR33204">
    <property type="entry name" value="TRANSCRIPTIONAL REGULATOR, MARR FAMILY"/>
    <property type="match status" value="1"/>
</dbReference>
<organism evidence="5 6">
    <name type="scientific">Mucilaginibacter angelicae</name>
    <dbReference type="NCBI Taxonomy" id="869718"/>
    <lineage>
        <taxon>Bacteria</taxon>
        <taxon>Pseudomonadati</taxon>
        <taxon>Bacteroidota</taxon>
        <taxon>Sphingobacteriia</taxon>
        <taxon>Sphingobacteriales</taxon>
        <taxon>Sphingobacteriaceae</taxon>
        <taxon>Mucilaginibacter</taxon>
    </lineage>
</organism>
<reference evidence="5 6" key="1">
    <citation type="submission" date="2024-09" db="EMBL/GenBank/DDBJ databases">
        <authorList>
            <person name="Sun Q."/>
            <person name="Mori K."/>
        </authorList>
    </citation>
    <scope>NUCLEOTIDE SEQUENCE [LARGE SCALE GENOMIC DNA]</scope>
    <source>
        <strain evidence="5 6">NCAIM B.02415</strain>
    </source>
</reference>
<evidence type="ECO:0000256" key="3">
    <source>
        <dbReference type="ARBA" id="ARBA00023163"/>
    </source>
</evidence>
<keyword evidence="3" id="KW-0804">Transcription</keyword>
<gene>
    <name evidence="5" type="ORF">ACFFGT_17415</name>
</gene>
<feature type="domain" description="HTH hxlR-type" evidence="4">
    <location>
        <begin position="17"/>
        <end position="116"/>
    </location>
</feature>
<keyword evidence="2" id="KW-0238">DNA-binding</keyword>
<dbReference type="PANTHER" id="PTHR33204:SF39">
    <property type="entry name" value="TRANSCRIPTIONAL REGULATORY PROTEIN"/>
    <property type="match status" value="1"/>
</dbReference>
<dbReference type="RefSeq" id="WP_377023807.1">
    <property type="nucleotide sequence ID" value="NZ_JBHLTS010000023.1"/>
</dbReference>
<dbReference type="EMBL" id="JBHLTS010000023">
    <property type="protein sequence ID" value="MFC0516005.1"/>
    <property type="molecule type" value="Genomic_DNA"/>
</dbReference>
<evidence type="ECO:0000256" key="2">
    <source>
        <dbReference type="ARBA" id="ARBA00023125"/>
    </source>
</evidence>
<name>A0ABV6L961_9SPHI</name>
<evidence type="ECO:0000313" key="6">
    <source>
        <dbReference type="Proteomes" id="UP001589828"/>
    </source>
</evidence>
<evidence type="ECO:0000259" key="4">
    <source>
        <dbReference type="PROSITE" id="PS51118"/>
    </source>
</evidence>
<evidence type="ECO:0000313" key="5">
    <source>
        <dbReference type="EMBL" id="MFC0516005.1"/>
    </source>
</evidence>
<evidence type="ECO:0000256" key="1">
    <source>
        <dbReference type="ARBA" id="ARBA00023015"/>
    </source>
</evidence>
<dbReference type="Gene3D" id="1.10.10.10">
    <property type="entry name" value="Winged helix-like DNA-binding domain superfamily/Winged helix DNA-binding domain"/>
    <property type="match status" value="1"/>
</dbReference>
<dbReference type="InterPro" id="IPR002577">
    <property type="entry name" value="HTH_HxlR"/>
</dbReference>
<keyword evidence="1" id="KW-0805">Transcription regulation</keyword>
<dbReference type="Pfam" id="PF01638">
    <property type="entry name" value="HxlR"/>
    <property type="match status" value="1"/>
</dbReference>
<dbReference type="InterPro" id="IPR036388">
    <property type="entry name" value="WH-like_DNA-bd_sf"/>
</dbReference>
<protein>
    <submittedName>
        <fullName evidence="5">Winged helix-turn-helix transcriptional regulator</fullName>
    </submittedName>
</protein>
<comment type="caution">
    <text evidence="5">The sequence shown here is derived from an EMBL/GenBank/DDBJ whole genome shotgun (WGS) entry which is preliminary data.</text>
</comment>
<sequence>MDNEKIIIRDDLDIANCPVRNVLDRFGDKWSVLVMINLGNNGIMRFNELQKSIPDISQKMLTATLRSLEADGIVSRSVYAEVPPRVEYQLTELGETLLPHIRGLSQWAFTHMATILKNRAGKTDKDS</sequence>
<proteinExistence type="predicted"/>
<keyword evidence="6" id="KW-1185">Reference proteome</keyword>
<accession>A0ABV6L961</accession>
<dbReference type="Proteomes" id="UP001589828">
    <property type="component" value="Unassembled WGS sequence"/>
</dbReference>